<protein>
    <submittedName>
        <fullName evidence="9">Long-chain fatty acid transport protein</fullName>
    </submittedName>
</protein>
<evidence type="ECO:0000256" key="3">
    <source>
        <dbReference type="ARBA" id="ARBA00022452"/>
    </source>
</evidence>
<dbReference type="InterPro" id="IPR005017">
    <property type="entry name" value="OMPP1/FadL/TodX"/>
</dbReference>
<comment type="subcellular location">
    <subcellularLocation>
        <location evidence="1">Cell outer membrane</location>
        <topology evidence="1">Multi-pass membrane protein</topology>
    </subcellularLocation>
</comment>
<evidence type="ECO:0000256" key="8">
    <source>
        <dbReference type="SAM" id="SignalP"/>
    </source>
</evidence>
<dbReference type="GO" id="GO:0009279">
    <property type="term" value="C:cell outer membrane"/>
    <property type="evidence" value="ECO:0007669"/>
    <property type="project" value="UniProtKB-SubCell"/>
</dbReference>
<dbReference type="Gene3D" id="2.40.160.60">
    <property type="entry name" value="Outer membrane protein transport protein (OMPP1/FadL/TodX)"/>
    <property type="match status" value="1"/>
</dbReference>
<feature type="signal peptide" evidence="8">
    <location>
        <begin position="1"/>
        <end position="21"/>
    </location>
</feature>
<reference evidence="9 10" key="1">
    <citation type="submission" date="2018-10" db="EMBL/GenBank/DDBJ databases">
        <title>Genomic Encyclopedia of Type Strains, Phase IV (KMG-IV): sequencing the most valuable type-strain genomes for metagenomic binning, comparative biology and taxonomic classification.</title>
        <authorList>
            <person name="Goeker M."/>
        </authorList>
    </citation>
    <scope>NUCLEOTIDE SEQUENCE [LARGE SCALE GENOMIC DNA]</scope>
    <source>
        <strain evidence="9 10">DSM 26916</strain>
    </source>
</reference>
<evidence type="ECO:0000256" key="7">
    <source>
        <dbReference type="ARBA" id="ARBA00023237"/>
    </source>
</evidence>
<comment type="similarity">
    <text evidence="2">Belongs to the OmpP1/FadL family.</text>
</comment>
<evidence type="ECO:0000313" key="9">
    <source>
        <dbReference type="EMBL" id="RLJ63630.1"/>
    </source>
</evidence>
<dbReference type="EMBL" id="RCCI01000006">
    <property type="protein sequence ID" value="RLJ63630.1"/>
    <property type="molecule type" value="Genomic_DNA"/>
</dbReference>
<name>A0A497XBD0_9PROT</name>
<dbReference type="GO" id="GO:0015483">
    <property type="term" value="F:long-chain fatty acid transporting porin activity"/>
    <property type="evidence" value="ECO:0007669"/>
    <property type="project" value="TreeGrafter"/>
</dbReference>
<dbReference type="OrthoDB" id="19849at2"/>
<evidence type="ECO:0000256" key="6">
    <source>
        <dbReference type="ARBA" id="ARBA00023136"/>
    </source>
</evidence>
<dbReference type="PANTHER" id="PTHR35093:SF8">
    <property type="entry name" value="OUTER MEMBRANE PROTEIN NMB0088-RELATED"/>
    <property type="match status" value="1"/>
</dbReference>
<gene>
    <name evidence="9" type="ORF">DFR35_2260</name>
</gene>
<keyword evidence="5 8" id="KW-0732">Signal</keyword>
<keyword evidence="10" id="KW-1185">Reference proteome</keyword>
<evidence type="ECO:0000256" key="1">
    <source>
        <dbReference type="ARBA" id="ARBA00004571"/>
    </source>
</evidence>
<keyword evidence="4" id="KW-0812">Transmembrane</keyword>
<dbReference type="Proteomes" id="UP000268908">
    <property type="component" value="Unassembled WGS sequence"/>
</dbReference>
<evidence type="ECO:0000256" key="4">
    <source>
        <dbReference type="ARBA" id="ARBA00022692"/>
    </source>
</evidence>
<evidence type="ECO:0000256" key="5">
    <source>
        <dbReference type="ARBA" id="ARBA00022729"/>
    </source>
</evidence>
<evidence type="ECO:0000313" key="10">
    <source>
        <dbReference type="Proteomes" id="UP000268908"/>
    </source>
</evidence>
<dbReference type="SUPFAM" id="SSF56935">
    <property type="entry name" value="Porins"/>
    <property type="match status" value="1"/>
</dbReference>
<dbReference type="RefSeq" id="WP_121242439.1">
    <property type="nucleotide sequence ID" value="NZ_BHVV01000003.1"/>
</dbReference>
<sequence>MKLKKIAAMLTVAGLAAPAFATNGMNMEGYGPIATGMGGASMAYDNGTAAMINNPSTLGLMKSGTQRFDIAIGGLHPNVGVGVSVPGMGSFGSSDSSGNAYYMPAIGYVRKDGNLTWGAGMMSQGGMGTEWGRTSVLSSGGFSSLGALFGPTNQEQRSELGFGRLLLPLSYDFSPNFRVGGSIDYVWGGLDVMMTVDGNMFAAMAGNMNNANKRAIGYVNGNSSMLASLGPLAAAGLDYAHISASEGTNKFQQELTTNGWAGNIGFQWQATPQMAVGAVYHARTQLDDMAGSATMTLQCSAAVCPGTASKQMSMRGNMRVINFQWPETIAVGMSYQASDKWLLAADYKNIQWSKVMQKFAMRFDSGGQFIDFGLNQNWDDQNVFQFGASYKFDEALTLRIGANLADNPIPDGNLNPLFPATVTNHYTFGAGYGLSKSSAIDFSLTIAPEVSATNPGKAAATAPFTAAPIPAISTSHGQTNWQLMYSNKF</sequence>
<keyword evidence="6" id="KW-0472">Membrane</keyword>
<organism evidence="9 10">
    <name type="scientific">Sulfurisoma sediminicola</name>
    <dbReference type="NCBI Taxonomy" id="1381557"/>
    <lineage>
        <taxon>Bacteria</taxon>
        <taxon>Pseudomonadati</taxon>
        <taxon>Pseudomonadota</taxon>
        <taxon>Betaproteobacteria</taxon>
        <taxon>Nitrosomonadales</taxon>
        <taxon>Sterolibacteriaceae</taxon>
        <taxon>Sulfurisoma</taxon>
    </lineage>
</organism>
<proteinExistence type="inferred from homology"/>
<dbReference type="PANTHER" id="PTHR35093">
    <property type="entry name" value="OUTER MEMBRANE PROTEIN NMB0088-RELATED"/>
    <property type="match status" value="1"/>
</dbReference>
<evidence type="ECO:0000256" key="2">
    <source>
        <dbReference type="ARBA" id="ARBA00008163"/>
    </source>
</evidence>
<feature type="chain" id="PRO_5019865744" evidence="8">
    <location>
        <begin position="22"/>
        <end position="489"/>
    </location>
</feature>
<comment type="caution">
    <text evidence="9">The sequence shown here is derived from an EMBL/GenBank/DDBJ whole genome shotgun (WGS) entry which is preliminary data.</text>
</comment>
<dbReference type="Pfam" id="PF03349">
    <property type="entry name" value="Toluene_X"/>
    <property type="match status" value="1"/>
</dbReference>
<accession>A0A497XBD0</accession>
<keyword evidence="3" id="KW-1134">Transmembrane beta strand</keyword>
<dbReference type="AlphaFoldDB" id="A0A497XBD0"/>
<keyword evidence="7" id="KW-0998">Cell outer membrane</keyword>